<dbReference type="SUPFAM" id="SSF51182">
    <property type="entry name" value="RmlC-like cupins"/>
    <property type="match status" value="1"/>
</dbReference>
<reference evidence="3" key="1">
    <citation type="journal article" date="2019" name="Int. J. Syst. Evol. Microbiol.">
        <title>The Global Catalogue of Microorganisms (GCM) 10K type strain sequencing project: providing services to taxonomists for standard genome sequencing and annotation.</title>
        <authorList>
            <consortium name="The Broad Institute Genomics Platform"/>
            <consortium name="The Broad Institute Genome Sequencing Center for Infectious Disease"/>
            <person name="Wu L."/>
            <person name="Ma J."/>
        </authorList>
    </citation>
    <scope>NUCLEOTIDE SEQUENCE [LARGE SCALE GENOMIC DNA]</scope>
    <source>
        <strain evidence="3">CGMCC 4.7177</strain>
    </source>
</reference>
<accession>A0ABV9AG29</accession>
<evidence type="ECO:0000259" key="1">
    <source>
        <dbReference type="SMART" id="SM00835"/>
    </source>
</evidence>
<dbReference type="InterPro" id="IPR014710">
    <property type="entry name" value="RmlC-like_jellyroll"/>
</dbReference>
<protein>
    <submittedName>
        <fullName evidence="2">Cupin domain-containing protein</fullName>
    </submittedName>
</protein>
<dbReference type="InterPro" id="IPR053146">
    <property type="entry name" value="QDO-like"/>
</dbReference>
<name>A0ABV9AG29_9ACTN</name>
<dbReference type="InterPro" id="IPR013096">
    <property type="entry name" value="Cupin_2"/>
</dbReference>
<organism evidence="2 3">
    <name type="scientific">Streptomyces vulcanius</name>
    <dbReference type="NCBI Taxonomy" id="1441876"/>
    <lineage>
        <taxon>Bacteria</taxon>
        <taxon>Bacillati</taxon>
        <taxon>Actinomycetota</taxon>
        <taxon>Actinomycetes</taxon>
        <taxon>Kitasatosporales</taxon>
        <taxon>Streptomycetaceae</taxon>
        <taxon>Streptomyces</taxon>
    </lineage>
</organism>
<comment type="caution">
    <text evidence="2">The sequence shown here is derived from an EMBL/GenBank/DDBJ whole genome shotgun (WGS) entry which is preliminary data.</text>
</comment>
<dbReference type="InterPro" id="IPR006045">
    <property type="entry name" value="Cupin_1"/>
</dbReference>
<dbReference type="Pfam" id="PF07883">
    <property type="entry name" value="Cupin_2"/>
    <property type="match status" value="1"/>
</dbReference>
<evidence type="ECO:0000313" key="2">
    <source>
        <dbReference type="EMBL" id="MFC4497994.1"/>
    </source>
</evidence>
<dbReference type="Proteomes" id="UP001595839">
    <property type="component" value="Unassembled WGS sequence"/>
</dbReference>
<dbReference type="PANTHER" id="PTHR36440">
    <property type="entry name" value="PUTATIVE (AFU_ORTHOLOGUE AFUA_8G07350)-RELATED"/>
    <property type="match status" value="1"/>
</dbReference>
<proteinExistence type="predicted"/>
<dbReference type="SMART" id="SM00835">
    <property type="entry name" value="Cupin_1"/>
    <property type="match status" value="1"/>
</dbReference>
<feature type="domain" description="Cupin type-1" evidence="1">
    <location>
        <begin position="12"/>
        <end position="153"/>
    </location>
</feature>
<sequence length="153" mass="16498">MTTFHSAAGRKYVLLPPGAGEQMSIFGNDFSMKLSGDDTDGSLAMIEAVFPPGGHAPPHLHRTHTEAFYVVSGRFEVLTGDELIEAGPGAFCYAPRGVPHAFRNIGDTPGTLLSVINPAGYENHFREIDAIAPGQADPEVLKEIFDRYDQEPA</sequence>
<evidence type="ECO:0000313" key="3">
    <source>
        <dbReference type="Proteomes" id="UP001595839"/>
    </source>
</evidence>
<gene>
    <name evidence="2" type="ORF">ACFPIH_00435</name>
</gene>
<dbReference type="EMBL" id="JBHSFK010000001">
    <property type="protein sequence ID" value="MFC4497994.1"/>
    <property type="molecule type" value="Genomic_DNA"/>
</dbReference>
<dbReference type="PANTHER" id="PTHR36440:SF1">
    <property type="entry name" value="PUTATIVE (AFU_ORTHOLOGUE AFUA_8G07350)-RELATED"/>
    <property type="match status" value="1"/>
</dbReference>
<dbReference type="RefSeq" id="WP_381165992.1">
    <property type="nucleotide sequence ID" value="NZ_JBHSFK010000001.1"/>
</dbReference>
<keyword evidence="3" id="KW-1185">Reference proteome</keyword>
<dbReference type="Gene3D" id="2.60.120.10">
    <property type="entry name" value="Jelly Rolls"/>
    <property type="match status" value="1"/>
</dbReference>
<dbReference type="InterPro" id="IPR011051">
    <property type="entry name" value="RmlC_Cupin_sf"/>
</dbReference>